<dbReference type="SUPFAM" id="SSF103473">
    <property type="entry name" value="MFS general substrate transporter"/>
    <property type="match status" value="1"/>
</dbReference>
<feature type="transmembrane region" description="Helical" evidence="8">
    <location>
        <begin position="242"/>
        <end position="261"/>
    </location>
</feature>
<evidence type="ECO:0000256" key="6">
    <source>
        <dbReference type="ARBA" id="ARBA00023136"/>
    </source>
</evidence>
<evidence type="ECO:0000259" key="9">
    <source>
        <dbReference type="PROSITE" id="PS50850"/>
    </source>
</evidence>
<dbReference type="Proteomes" id="UP001165143">
    <property type="component" value="Unassembled WGS sequence"/>
</dbReference>
<dbReference type="Pfam" id="PF07690">
    <property type="entry name" value="MFS_1"/>
    <property type="match status" value="1"/>
</dbReference>
<proteinExistence type="predicted"/>
<feature type="compositionally biased region" description="Low complexity" evidence="7">
    <location>
        <begin position="433"/>
        <end position="447"/>
    </location>
</feature>
<organism evidence="10 11">
    <name type="scientific">Kitasatospora phosalacinea</name>
    <dbReference type="NCBI Taxonomy" id="2065"/>
    <lineage>
        <taxon>Bacteria</taxon>
        <taxon>Bacillati</taxon>
        <taxon>Actinomycetota</taxon>
        <taxon>Actinomycetes</taxon>
        <taxon>Kitasatosporales</taxon>
        <taxon>Streptomycetaceae</taxon>
        <taxon>Kitasatospora</taxon>
    </lineage>
</organism>
<feature type="region of interest" description="Disordered" evidence="7">
    <location>
        <begin position="428"/>
        <end position="455"/>
    </location>
</feature>
<dbReference type="GO" id="GO:0005886">
    <property type="term" value="C:plasma membrane"/>
    <property type="evidence" value="ECO:0007669"/>
    <property type="project" value="UniProtKB-SubCell"/>
</dbReference>
<dbReference type="PANTHER" id="PTHR23517:SF2">
    <property type="entry name" value="MULTIDRUG RESISTANCE PROTEIN MDTH"/>
    <property type="match status" value="1"/>
</dbReference>
<dbReference type="InterPro" id="IPR011701">
    <property type="entry name" value="MFS"/>
</dbReference>
<evidence type="ECO:0000256" key="5">
    <source>
        <dbReference type="ARBA" id="ARBA00022989"/>
    </source>
</evidence>
<dbReference type="InterPro" id="IPR036259">
    <property type="entry name" value="MFS_trans_sf"/>
</dbReference>
<evidence type="ECO:0000313" key="11">
    <source>
        <dbReference type="Proteomes" id="UP001165143"/>
    </source>
</evidence>
<protein>
    <submittedName>
        <fullName evidence="10">MFS transporter</fullName>
    </submittedName>
</protein>
<evidence type="ECO:0000256" key="4">
    <source>
        <dbReference type="ARBA" id="ARBA00022692"/>
    </source>
</evidence>
<evidence type="ECO:0000256" key="8">
    <source>
        <dbReference type="SAM" id="Phobius"/>
    </source>
</evidence>
<dbReference type="PANTHER" id="PTHR23517">
    <property type="entry name" value="RESISTANCE PROTEIN MDTM, PUTATIVE-RELATED-RELATED"/>
    <property type="match status" value="1"/>
</dbReference>
<feature type="transmembrane region" description="Helical" evidence="8">
    <location>
        <begin position="405"/>
        <end position="424"/>
    </location>
</feature>
<gene>
    <name evidence="10" type="ORF">Kpho01_17960</name>
</gene>
<feature type="compositionally biased region" description="Pro residues" evidence="7">
    <location>
        <begin position="11"/>
        <end position="35"/>
    </location>
</feature>
<dbReference type="EMBL" id="BSRX01000008">
    <property type="protein sequence ID" value="GLW53785.1"/>
    <property type="molecule type" value="Genomic_DNA"/>
</dbReference>
<sequence>MLLDMNLSTASPPPLRPPSSPPSLRPLSSPPPLRPPSSSSVVRRLAALLLVNAVGNGLFLTVGTLWFTRGLGFSAGVVGAALTAAGLCGVPAALPVGRLCDRLGAKPVLAVVHVVQAGATAVFAFAGSLWLFVLLVCVTGAASRANGVARSTLYAHALPAAARNRALAVLRALNNVGIGAGAALGSLVLAHGGPGALRTAVCASAAGYLLALLPLRAVPTGAAPAAVRGAAAAVAARPLRDLPFVGVAVLNAVVNTLYVVLEVGLPLWTLGHTSARPAVTGWLLLTNTALVALLQVLAVRRVSELAGAARSFRLGGLLVGASCLAAAGAAGRAPGVAVAVLLGAVVLLTAGEVLSQAGSWALAYDLAPEHAHGAYQGVLHTGVALAQALAPAALTVLVLPHGTAGWAALAAVFACAALALPPVARHAARRNAEQAPEPASASAPAPAKEVQARAS</sequence>
<reference evidence="10" key="1">
    <citation type="submission" date="2023-02" db="EMBL/GenBank/DDBJ databases">
        <title>Kitasatospora phosalacinea NBRC 14362.</title>
        <authorList>
            <person name="Ichikawa N."/>
            <person name="Sato H."/>
            <person name="Tonouchi N."/>
        </authorList>
    </citation>
    <scope>NUCLEOTIDE SEQUENCE</scope>
    <source>
        <strain evidence="10">NBRC 14362</strain>
    </source>
</reference>
<feature type="transmembrane region" description="Helical" evidence="8">
    <location>
        <begin position="336"/>
        <end position="357"/>
    </location>
</feature>
<dbReference type="InterPro" id="IPR020846">
    <property type="entry name" value="MFS_dom"/>
</dbReference>
<keyword evidence="4 8" id="KW-0812">Transmembrane</keyword>
<evidence type="ECO:0000313" key="10">
    <source>
        <dbReference type="EMBL" id="GLW53785.1"/>
    </source>
</evidence>
<dbReference type="Gene3D" id="1.20.1250.20">
    <property type="entry name" value="MFS general substrate transporter like domains"/>
    <property type="match status" value="1"/>
</dbReference>
<name>A0A9W6PEV1_9ACTN</name>
<feature type="transmembrane region" description="Helical" evidence="8">
    <location>
        <begin position="311"/>
        <end position="330"/>
    </location>
</feature>
<feature type="transmembrane region" description="Helical" evidence="8">
    <location>
        <begin position="73"/>
        <end position="94"/>
    </location>
</feature>
<dbReference type="PROSITE" id="PS50850">
    <property type="entry name" value="MFS"/>
    <property type="match status" value="1"/>
</dbReference>
<evidence type="ECO:0000256" key="3">
    <source>
        <dbReference type="ARBA" id="ARBA00022475"/>
    </source>
</evidence>
<feature type="transmembrane region" description="Helical" evidence="8">
    <location>
        <begin position="45"/>
        <end position="66"/>
    </location>
</feature>
<evidence type="ECO:0000256" key="2">
    <source>
        <dbReference type="ARBA" id="ARBA00022448"/>
    </source>
</evidence>
<keyword evidence="5 8" id="KW-1133">Transmembrane helix</keyword>
<dbReference type="InterPro" id="IPR050171">
    <property type="entry name" value="MFS_Transporters"/>
</dbReference>
<comment type="caution">
    <text evidence="10">The sequence shown here is derived from an EMBL/GenBank/DDBJ whole genome shotgun (WGS) entry which is preliminary data.</text>
</comment>
<comment type="subcellular location">
    <subcellularLocation>
        <location evidence="1">Cell membrane</location>
        <topology evidence="1">Multi-pass membrane protein</topology>
    </subcellularLocation>
</comment>
<accession>A0A9W6PEV1</accession>
<dbReference type="GO" id="GO:0022857">
    <property type="term" value="F:transmembrane transporter activity"/>
    <property type="evidence" value="ECO:0007669"/>
    <property type="project" value="InterPro"/>
</dbReference>
<keyword evidence="3" id="KW-1003">Cell membrane</keyword>
<feature type="transmembrane region" description="Helical" evidence="8">
    <location>
        <begin position="281"/>
        <end position="299"/>
    </location>
</feature>
<evidence type="ECO:0000256" key="1">
    <source>
        <dbReference type="ARBA" id="ARBA00004651"/>
    </source>
</evidence>
<keyword evidence="2" id="KW-0813">Transport</keyword>
<keyword evidence="6 8" id="KW-0472">Membrane</keyword>
<evidence type="ECO:0000256" key="7">
    <source>
        <dbReference type="SAM" id="MobiDB-lite"/>
    </source>
</evidence>
<dbReference type="AlphaFoldDB" id="A0A9W6PEV1"/>
<feature type="region of interest" description="Disordered" evidence="7">
    <location>
        <begin position="1"/>
        <end position="35"/>
    </location>
</feature>
<feature type="domain" description="Major facilitator superfamily (MFS) profile" evidence="9">
    <location>
        <begin position="41"/>
        <end position="431"/>
    </location>
</feature>
<feature type="transmembrane region" description="Helical" evidence="8">
    <location>
        <begin position="378"/>
        <end position="399"/>
    </location>
</feature>
<feature type="transmembrane region" description="Helical" evidence="8">
    <location>
        <begin position="114"/>
        <end position="142"/>
    </location>
</feature>